<dbReference type="KEGG" id="sfo:Z042_06305"/>
<reference evidence="5 6" key="1">
    <citation type="submission" date="2014-01" db="EMBL/GenBank/DDBJ databases">
        <title>Isolation of Serratia multitudinisentens RB-25 from Ex-Landfill site.</title>
        <authorList>
            <person name="Robson E.H.J."/>
        </authorList>
    </citation>
    <scope>NUCLEOTIDE SEQUENCE [LARGE SCALE GENOMIC DNA]</scope>
    <source>
        <strain evidence="5 6">RB-25</strain>
    </source>
</reference>
<dbReference type="EMBL" id="CP007044">
    <property type="protein sequence ID" value="AHG19272.2"/>
    <property type="molecule type" value="Genomic_DNA"/>
</dbReference>
<gene>
    <name evidence="5" type="ORF">Z042_06305</name>
</gene>
<comment type="subcellular location">
    <subcellularLocation>
        <location evidence="1">Fimbrium</location>
    </subcellularLocation>
</comment>
<keyword evidence="2" id="KW-0732">Signal</keyword>
<dbReference type="InterPro" id="IPR050263">
    <property type="entry name" value="Bact_Fimbrial_Adh_Pro"/>
</dbReference>
<evidence type="ECO:0000256" key="3">
    <source>
        <dbReference type="ARBA" id="ARBA00023263"/>
    </source>
</evidence>
<dbReference type="PANTHER" id="PTHR33420">
    <property type="entry name" value="FIMBRIAL SUBUNIT ELFA-RELATED"/>
    <property type="match status" value="1"/>
</dbReference>
<dbReference type="GO" id="GO:0009289">
    <property type="term" value="C:pilus"/>
    <property type="evidence" value="ECO:0007669"/>
    <property type="project" value="UniProtKB-SubCell"/>
</dbReference>
<evidence type="ECO:0000256" key="2">
    <source>
        <dbReference type="ARBA" id="ARBA00022729"/>
    </source>
</evidence>
<dbReference type="InterPro" id="IPR008966">
    <property type="entry name" value="Adhesion_dom_sf"/>
</dbReference>
<evidence type="ECO:0000259" key="4">
    <source>
        <dbReference type="Pfam" id="PF00419"/>
    </source>
</evidence>
<dbReference type="Gene3D" id="2.60.40.1090">
    <property type="entry name" value="Fimbrial-type adhesion domain"/>
    <property type="match status" value="1"/>
</dbReference>
<evidence type="ECO:0000256" key="1">
    <source>
        <dbReference type="ARBA" id="ARBA00004561"/>
    </source>
</evidence>
<protein>
    <recommendedName>
        <fullName evidence="4">Fimbrial-type adhesion domain-containing protein</fullName>
    </recommendedName>
</protein>
<dbReference type="HOGENOM" id="CLU_066608_0_0_6"/>
<evidence type="ECO:0000313" key="6">
    <source>
        <dbReference type="Proteomes" id="UP000019030"/>
    </source>
</evidence>
<feature type="domain" description="Fimbrial-type adhesion" evidence="4">
    <location>
        <begin position="194"/>
        <end position="344"/>
    </location>
</feature>
<evidence type="ECO:0000313" key="5">
    <source>
        <dbReference type="EMBL" id="AHG19272.2"/>
    </source>
</evidence>
<organism evidence="5 6">
    <name type="scientific">Chania multitudinisentens RB-25</name>
    <dbReference type="NCBI Taxonomy" id="1441930"/>
    <lineage>
        <taxon>Bacteria</taxon>
        <taxon>Pseudomonadati</taxon>
        <taxon>Pseudomonadota</taxon>
        <taxon>Gammaproteobacteria</taxon>
        <taxon>Enterobacterales</taxon>
        <taxon>Yersiniaceae</taxon>
        <taxon>Chania</taxon>
    </lineage>
</organism>
<dbReference type="GO" id="GO:0043709">
    <property type="term" value="P:cell adhesion involved in single-species biofilm formation"/>
    <property type="evidence" value="ECO:0007669"/>
    <property type="project" value="TreeGrafter"/>
</dbReference>
<dbReference type="InterPro" id="IPR036937">
    <property type="entry name" value="Adhesion_dom_fimbrial_sf"/>
</dbReference>
<sequence>MCVSSLCWLQQAQAATGFCRALDGTKEYNFNFQQVFSDPAINIAGRIIANADNGSWSQSNSTSFPVACDCQNPPYVGPSFISASSPLPQGGPLINNMKAHILNDYLSVAAEVVIGGFRGDYVSIPFENESNNSNTSTGQLCTRWNYLSGSKGRIHLYFRRPFVGTVNIPKTAIVDVSASTISGVKSPTNISRVYMEGSVTVPQNCEINPSPIVVDFGEIAASNFKTAGAKPTGFSVRNQPLTLACRNISDGVKVSLTIQPSATGVDPRFPDALKTTNDDIAVRIEDRNGAIISPISGHIPVSMGPLNGVNSTGLTEMNLYPINTTNNTPAVGVFTAEATVKVEIE</sequence>
<dbReference type="PANTHER" id="PTHR33420:SF31">
    <property type="entry name" value="TYPE 1 FIMBRIN D-MANNOSE SPECIFIC ADHESIN"/>
    <property type="match status" value="1"/>
</dbReference>
<name>W0LAG5_9GAMM</name>
<accession>W0LAG5</accession>
<dbReference type="Proteomes" id="UP000019030">
    <property type="component" value="Chromosome"/>
</dbReference>
<dbReference type="AlphaFoldDB" id="W0LAG5"/>
<keyword evidence="3" id="KW-0281">Fimbrium</keyword>
<keyword evidence="6" id="KW-1185">Reference proteome</keyword>
<proteinExistence type="predicted"/>
<dbReference type="InterPro" id="IPR000259">
    <property type="entry name" value="Adhesion_dom_fimbrial"/>
</dbReference>
<dbReference type="Pfam" id="PF00419">
    <property type="entry name" value="Fimbrial"/>
    <property type="match status" value="1"/>
</dbReference>
<dbReference type="SUPFAM" id="SSF49401">
    <property type="entry name" value="Bacterial adhesins"/>
    <property type="match status" value="1"/>
</dbReference>
<reference evidence="5 6" key="2">
    <citation type="submission" date="2015-03" db="EMBL/GenBank/DDBJ databases">
        <authorList>
            <person name="Chan K.-G."/>
        </authorList>
    </citation>
    <scope>NUCLEOTIDE SEQUENCE [LARGE SCALE GENOMIC DNA]</scope>
    <source>
        <strain evidence="5 6">RB-25</strain>
    </source>
</reference>
<dbReference type="STRING" id="1441930.Z042_06305"/>
<dbReference type="eggNOG" id="COG3539">
    <property type="taxonomic scope" value="Bacteria"/>
</dbReference>